<sequence length="113" mass="13086">MKTSLKKLRGALRNERKDRRHHKTWTHLDEIDQATQDMKDTRDCYDRLLSAAAATANSVYESLGEMGDCLLEKTALSDDEETGEKYFSFTSIFMKAYENGERQHFPEVYSVVL</sequence>
<gene>
    <name evidence="1" type="ORF">M9H77_10373</name>
</gene>
<reference evidence="2" key="1">
    <citation type="journal article" date="2023" name="Nat. Plants">
        <title>Single-cell RNA sequencing provides a high-resolution roadmap for understanding the multicellular compartmentation of specialized metabolism.</title>
        <authorList>
            <person name="Sun S."/>
            <person name="Shen X."/>
            <person name="Li Y."/>
            <person name="Li Y."/>
            <person name="Wang S."/>
            <person name="Li R."/>
            <person name="Zhang H."/>
            <person name="Shen G."/>
            <person name="Guo B."/>
            <person name="Wei J."/>
            <person name="Xu J."/>
            <person name="St-Pierre B."/>
            <person name="Chen S."/>
            <person name="Sun C."/>
        </authorList>
    </citation>
    <scope>NUCLEOTIDE SEQUENCE [LARGE SCALE GENOMIC DNA]</scope>
</reference>
<dbReference type="EMBL" id="CM044702">
    <property type="protein sequence ID" value="KAI5679423.1"/>
    <property type="molecule type" value="Genomic_DNA"/>
</dbReference>
<keyword evidence="2" id="KW-1185">Reference proteome</keyword>
<evidence type="ECO:0000313" key="1">
    <source>
        <dbReference type="EMBL" id="KAI5679423.1"/>
    </source>
</evidence>
<name>A0ACC0C3S8_CATRO</name>
<comment type="caution">
    <text evidence="1">The sequence shown here is derived from an EMBL/GenBank/DDBJ whole genome shotgun (WGS) entry which is preliminary data.</text>
</comment>
<accession>A0ACC0C3S8</accession>
<protein>
    <submittedName>
        <fullName evidence="1">Uncharacterized protein</fullName>
    </submittedName>
</protein>
<evidence type="ECO:0000313" key="2">
    <source>
        <dbReference type="Proteomes" id="UP001060085"/>
    </source>
</evidence>
<dbReference type="Proteomes" id="UP001060085">
    <property type="component" value="Linkage Group LG02"/>
</dbReference>
<organism evidence="1 2">
    <name type="scientific">Catharanthus roseus</name>
    <name type="common">Madagascar periwinkle</name>
    <name type="synonym">Vinca rosea</name>
    <dbReference type="NCBI Taxonomy" id="4058"/>
    <lineage>
        <taxon>Eukaryota</taxon>
        <taxon>Viridiplantae</taxon>
        <taxon>Streptophyta</taxon>
        <taxon>Embryophyta</taxon>
        <taxon>Tracheophyta</taxon>
        <taxon>Spermatophyta</taxon>
        <taxon>Magnoliopsida</taxon>
        <taxon>eudicotyledons</taxon>
        <taxon>Gunneridae</taxon>
        <taxon>Pentapetalae</taxon>
        <taxon>asterids</taxon>
        <taxon>lamiids</taxon>
        <taxon>Gentianales</taxon>
        <taxon>Apocynaceae</taxon>
        <taxon>Rauvolfioideae</taxon>
        <taxon>Vinceae</taxon>
        <taxon>Catharanthinae</taxon>
        <taxon>Catharanthus</taxon>
    </lineage>
</organism>
<proteinExistence type="predicted"/>